<dbReference type="InterPro" id="IPR011333">
    <property type="entry name" value="SKP1/BTB/POZ_sf"/>
</dbReference>
<dbReference type="GO" id="GO:0004842">
    <property type="term" value="F:ubiquitin-protein transferase activity"/>
    <property type="evidence" value="ECO:0007669"/>
    <property type="project" value="TreeGrafter"/>
</dbReference>
<evidence type="ECO:0000256" key="5">
    <source>
        <dbReference type="ARBA" id="ARBA00025759"/>
    </source>
</evidence>
<comment type="subcellular location">
    <subcellularLocation>
        <location evidence="1">Nucleus</location>
    </subcellularLocation>
</comment>
<gene>
    <name evidence="8" type="ORF">A6R68_00065</name>
</gene>
<dbReference type="Gene3D" id="3.30.710.10">
    <property type="entry name" value="Potassium Channel Kv1.1, Chain A"/>
    <property type="match status" value="1"/>
</dbReference>
<accession>A0A1A6GYG8</accession>
<dbReference type="EMBL" id="LZPO01057486">
    <property type="protein sequence ID" value="OBS71368.1"/>
    <property type="molecule type" value="Genomic_DNA"/>
</dbReference>
<dbReference type="PANTHER" id="PTHR11145">
    <property type="entry name" value="BTB/POZ DOMAIN-CONTAINING ADAPTER FOR CUL3-MEDIATED RHOA DEGRADATION PROTEIN FAMILY MEMBER"/>
    <property type="match status" value="1"/>
</dbReference>
<evidence type="ECO:0000259" key="7">
    <source>
        <dbReference type="PROSITE" id="PS50097"/>
    </source>
</evidence>
<comment type="similarity">
    <text evidence="5">Belongs to the BACURD family.</text>
</comment>
<keyword evidence="3" id="KW-0833">Ubl conjugation pathway</keyword>
<dbReference type="GO" id="GO:0035024">
    <property type="term" value="P:negative regulation of Rho protein signal transduction"/>
    <property type="evidence" value="ECO:0007669"/>
    <property type="project" value="TreeGrafter"/>
</dbReference>
<dbReference type="GO" id="GO:0005634">
    <property type="term" value="C:nucleus"/>
    <property type="evidence" value="ECO:0007669"/>
    <property type="project" value="UniProtKB-SubCell"/>
</dbReference>
<evidence type="ECO:0000256" key="1">
    <source>
        <dbReference type="ARBA" id="ARBA00004123"/>
    </source>
</evidence>
<feature type="domain" description="BTB" evidence="7">
    <location>
        <begin position="131"/>
        <end position="199"/>
    </location>
</feature>
<dbReference type="OrthoDB" id="2333377at2759"/>
<dbReference type="GO" id="GO:0051260">
    <property type="term" value="P:protein homooligomerization"/>
    <property type="evidence" value="ECO:0007669"/>
    <property type="project" value="InterPro"/>
</dbReference>
<proteinExistence type="inferred from homology"/>
<dbReference type="SMART" id="SM00225">
    <property type="entry name" value="BTB"/>
    <property type="match status" value="1"/>
</dbReference>
<evidence type="ECO:0000256" key="6">
    <source>
        <dbReference type="SAM" id="MobiDB-lite"/>
    </source>
</evidence>
<dbReference type="SUPFAM" id="SSF54695">
    <property type="entry name" value="POZ domain"/>
    <property type="match status" value="1"/>
</dbReference>
<dbReference type="InterPro" id="IPR000210">
    <property type="entry name" value="BTB/POZ_dom"/>
</dbReference>
<sequence length="426" mass="48291">MLFPLATRRPEIFIRSRPPRSGSGPQLPPPQPDTPEFAQTRGSGRSPATILPRVLCSELRLEAIIQFRETTVPHSFFAQERKPLFILSSSLAAEKKKHPEEEMSGESVVSSAVPAAATRTTSFKGASPSSKYVKLNVGGALYYTTMQTLTKQDTMLKAMFSGRMEVLTDSEGWILIDRCGKHFGTILNYLRDGAVPLPESRREIEELLAEAKYYLVQGLLEECQAALQTPWAEKHVLFQQNKDTYEPFCKVPVITSSKEEQRLIATSNKPAVKLLYNRSNNKYSYTSNSDDNMLKNIELFDKLSLRFNGRVLFIKDVIGDEICCWSFYGQGRKIAEVCCTSIVYATEKKQTKVEFPEARIYEETLNILLYEAQDGRGPDNALLEATGGAAGRSHHLDEDEERERERIERVRRIHIKRPDDRAHLHQ</sequence>
<dbReference type="AlphaFoldDB" id="A0A1A6GYG8"/>
<dbReference type="InterPro" id="IPR003131">
    <property type="entry name" value="T1-type_BTB"/>
</dbReference>
<dbReference type="InterPro" id="IPR045068">
    <property type="entry name" value="BACURD1-3"/>
</dbReference>
<dbReference type="Proteomes" id="UP000092124">
    <property type="component" value="Unassembled WGS sequence"/>
</dbReference>
<dbReference type="Pfam" id="PF02214">
    <property type="entry name" value="BTB_2"/>
    <property type="match status" value="1"/>
</dbReference>
<dbReference type="STRING" id="56216.A0A1A6GYG8"/>
<dbReference type="PANTHER" id="PTHR11145:SF14">
    <property type="entry name" value="BTB_POZ DOMAIN-CONTAINING ADAPTER FOR CUL3-MEDIATED RHOA DEGRADATION PROTEIN 3"/>
    <property type="match status" value="1"/>
</dbReference>
<comment type="pathway">
    <text evidence="2">Protein modification; protein ubiquitination.</text>
</comment>
<evidence type="ECO:0000256" key="2">
    <source>
        <dbReference type="ARBA" id="ARBA00004906"/>
    </source>
</evidence>
<keyword evidence="4" id="KW-0539">Nucleus</keyword>
<feature type="region of interest" description="Disordered" evidence="6">
    <location>
        <begin position="380"/>
        <end position="405"/>
    </location>
</feature>
<reference evidence="8 9" key="1">
    <citation type="submission" date="2016-06" db="EMBL/GenBank/DDBJ databases">
        <title>The Draft Genome Sequence and Annotation of the Desert Woodrat Neotoma lepida.</title>
        <authorList>
            <person name="Campbell M."/>
            <person name="Oakeson K.F."/>
            <person name="Yandell M."/>
            <person name="Halpert J.R."/>
            <person name="Dearing D."/>
        </authorList>
    </citation>
    <scope>NUCLEOTIDE SEQUENCE [LARGE SCALE GENOMIC DNA]</scope>
    <source>
        <strain evidence="8">417</strain>
        <tissue evidence="8">Liver</tissue>
    </source>
</reference>
<dbReference type="PROSITE" id="PS50097">
    <property type="entry name" value="BTB"/>
    <property type="match status" value="1"/>
</dbReference>
<evidence type="ECO:0000256" key="3">
    <source>
        <dbReference type="ARBA" id="ARBA00022786"/>
    </source>
</evidence>
<comment type="caution">
    <text evidence="8">The sequence shown here is derived from an EMBL/GenBank/DDBJ whole genome shotgun (WGS) entry which is preliminary data.</text>
</comment>
<dbReference type="CDD" id="cd18369">
    <property type="entry name" value="BTB_POZ_KCTD10-like_BACURD"/>
    <property type="match status" value="1"/>
</dbReference>
<name>A0A1A6GYG8_NEOLE</name>
<keyword evidence="9" id="KW-1185">Reference proteome</keyword>
<evidence type="ECO:0000256" key="4">
    <source>
        <dbReference type="ARBA" id="ARBA00023242"/>
    </source>
</evidence>
<protein>
    <recommendedName>
        <fullName evidence="7">BTB domain-containing protein</fullName>
    </recommendedName>
</protein>
<dbReference type="GO" id="GO:0043161">
    <property type="term" value="P:proteasome-mediated ubiquitin-dependent protein catabolic process"/>
    <property type="evidence" value="ECO:0007669"/>
    <property type="project" value="TreeGrafter"/>
</dbReference>
<feature type="region of interest" description="Disordered" evidence="6">
    <location>
        <begin position="1"/>
        <end position="46"/>
    </location>
</feature>
<dbReference type="GO" id="GO:0031463">
    <property type="term" value="C:Cul3-RING ubiquitin ligase complex"/>
    <property type="evidence" value="ECO:0007669"/>
    <property type="project" value="TreeGrafter"/>
</dbReference>
<dbReference type="UniPathway" id="UPA00143"/>
<dbReference type="GO" id="GO:0016567">
    <property type="term" value="P:protein ubiquitination"/>
    <property type="evidence" value="ECO:0007669"/>
    <property type="project" value="UniProtKB-UniPathway"/>
</dbReference>
<organism evidence="8 9">
    <name type="scientific">Neotoma lepida</name>
    <name type="common">Desert woodrat</name>
    <dbReference type="NCBI Taxonomy" id="56216"/>
    <lineage>
        <taxon>Eukaryota</taxon>
        <taxon>Metazoa</taxon>
        <taxon>Chordata</taxon>
        <taxon>Craniata</taxon>
        <taxon>Vertebrata</taxon>
        <taxon>Euteleostomi</taxon>
        <taxon>Mammalia</taxon>
        <taxon>Eutheria</taxon>
        <taxon>Euarchontoglires</taxon>
        <taxon>Glires</taxon>
        <taxon>Rodentia</taxon>
        <taxon>Myomorpha</taxon>
        <taxon>Muroidea</taxon>
        <taxon>Cricetidae</taxon>
        <taxon>Neotominae</taxon>
        <taxon>Neotoma</taxon>
    </lineage>
</organism>
<evidence type="ECO:0000313" key="8">
    <source>
        <dbReference type="EMBL" id="OBS71368.1"/>
    </source>
</evidence>
<evidence type="ECO:0000313" key="9">
    <source>
        <dbReference type="Proteomes" id="UP000092124"/>
    </source>
</evidence>
<dbReference type="FunFam" id="3.30.710.10:FF:000013">
    <property type="entry name" value="BTB/POZ domain-containing adapter for CUL3-mediated RhoA degradation protein 3"/>
    <property type="match status" value="1"/>
</dbReference>
<feature type="compositionally biased region" description="Low complexity" evidence="6">
    <location>
        <begin position="15"/>
        <end position="25"/>
    </location>
</feature>